<feature type="compositionally biased region" description="Low complexity" evidence="5">
    <location>
        <begin position="27"/>
        <end position="42"/>
    </location>
</feature>
<evidence type="ECO:0000256" key="2">
    <source>
        <dbReference type="ARBA" id="ARBA00022884"/>
    </source>
</evidence>
<gene>
    <name evidence="7" type="ORF">B4U79_00552</name>
</gene>
<dbReference type="GO" id="GO:0003723">
    <property type="term" value="F:RNA binding"/>
    <property type="evidence" value="ECO:0007669"/>
    <property type="project" value="UniProtKB-UniRule"/>
</dbReference>
<sequence>MAAINNCNNNNESETSKIESDSMSETNQNQQKNANFNNANKQVMGKNRVRDKNAKNMKGAGSKPMGSFQAPGVAGNEWAKNMPLLGAPTYDLKPKERTDEGKKFTGRCRVFVANLPNDITEDKLRKLFEVHGEVSEVFLGKGNSFAFVKMDTRKNAESARAALDFKNYDGRTLRVRLAAHAAALRVKNLSPMVTNELLEHAFSFFGEIERAIVITDDRGRSIGEGIVEFARKSSAQQALKRCSNECFLLTAIPKPVYVEPFEQRDEEEGFPEKHVNKHHQEFRQEREIGPRFAEPGTFEHEFAMRWKQLFELEKQKRERLEIEIQEARNMLQEQMEYARVEHQTKVLREQLRQMEEQSHKLVQIRNDRMTDERRRDEERQRQEMLIRQQEEDILRRQQVQDFSALRRQENELRMQANALQELLDRQEQALRQMSTGVGGNADQIFQNRLASIGDAVNSQSSTLQPPAAIQHLQALQGNLGPMMNNSMNASTPLDISRFAQQGPPNMNPGLGGPGGPGGPLGGPGVPLGGPGPNRPTQMRGGPGGGPQQQRFNRPNYNQGPQTKRRRF</sequence>
<dbReference type="PROSITE" id="PS50102">
    <property type="entry name" value="RRM"/>
    <property type="match status" value="2"/>
</dbReference>
<comment type="caution">
    <text evidence="7">The sequence shown here is derived from an EMBL/GenBank/DDBJ whole genome shotgun (WGS) entry which is preliminary data.</text>
</comment>
<feature type="compositionally biased region" description="Gly residues" evidence="5">
    <location>
        <begin position="509"/>
        <end position="531"/>
    </location>
</feature>
<feature type="coiled-coil region" evidence="4">
    <location>
        <begin position="402"/>
        <end position="432"/>
    </location>
</feature>
<dbReference type="Gene3D" id="6.10.250.1170">
    <property type="match status" value="1"/>
</dbReference>
<evidence type="ECO:0000313" key="8">
    <source>
        <dbReference type="Proteomes" id="UP000285301"/>
    </source>
</evidence>
<evidence type="ECO:0000256" key="1">
    <source>
        <dbReference type="ARBA" id="ARBA00022737"/>
    </source>
</evidence>
<dbReference type="InterPro" id="IPR000504">
    <property type="entry name" value="RRM_dom"/>
</dbReference>
<dbReference type="InterPro" id="IPR012677">
    <property type="entry name" value="Nucleotide-bd_a/b_plait_sf"/>
</dbReference>
<dbReference type="SUPFAM" id="SSF54928">
    <property type="entry name" value="RNA-binding domain, RBD"/>
    <property type="match status" value="1"/>
</dbReference>
<evidence type="ECO:0000259" key="6">
    <source>
        <dbReference type="PROSITE" id="PS50102"/>
    </source>
</evidence>
<keyword evidence="8" id="KW-1185">Reference proteome</keyword>
<evidence type="ECO:0000313" key="7">
    <source>
        <dbReference type="EMBL" id="RWS16402.1"/>
    </source>
</evidence>
<dbReference type="PANTHER" id="PTHR23189">
    <property type="entry name" value="RNA RECOGNITION MOTIF-CONTAINING"/>
    <property type="match status" value="1"/>
</dbReference>
<keyword evidence="2 3" id="KW-0694">RNA-binding</keyword>
<feature type="domain" description="RRM" evidence="6">
    <location>
        <begin position="108"/>
        <end position="180"/>
    </location>
</feature>
<dbReference type="Proteomes" id="UP000285301">
    <property type="component" value="Unassembled WGS sequence"/>
</dbReference>
<keyword evidence="1" id="KW-0677">Repeat</keyword>
<dbReference type="EMBL" id="NCKU01000235">
    <property type="protein sequence ID" value="RWS16402.1"/>
    <property type="molecule type" value="Genomic_DNA"/>
</dbReference>
<name>A0A443RMC2_9ACAR</name>
<feature type="region of interest" description="Disordered" evidence="5">
    <location>
        <begin position="1"/>
        <end position="74"/>
    </location>
</feature>
<dbReference type="SMART" id="SM00360">
    <property type="entry name" value="RRM"/>
    <property type="match status" value="2"/>
</dbReference>
<proteinExistence type="predicted"/>
<dbReference type="STRING" id="1965070.A0A443RMC2"/>
<keyword evidence="4" id="KW-0175">Coiled coil</keyword>
<dbReference type="InterPro" id="IPR035979">
    <property type="entry name" value="RBD_domain_sf"/>
</dbReference>
<evidence type="ECO:0000256" key="3">
    <source>
        <dbReference type="PROSITE-ProRule" id="PRU00176"/>
    </source>
</evidence>
<dbReference type="FunFam" id="3.30.70.330:FF:000043">
    <property type="entry name" value="paraspeckle component 1 isoform X1"/>
    <property type="match status" value="1"/>
</dbReference>
<organism evidence="7 8">
    <name type="scientific">Dinothrombium tinctorium</name>
    <dbReference type="NCBI Taxonomy" id="1965070"/>
    <lineage>
        <taxon>Eukaryota</taxon>
        <taxon>Metazoa</taxon>
        <taxon>Ecdysozoa</taxon>
        <taxon>Arthropoda</taxon>
        <taxon>Chelicerata</taxon>
        <taxon>Arachnida</taxon>
        <taxon>Acari</taxon>
        <taxon>Acariformes</taxon>
        <taxon>Trombidiformes</taxon>
        <taxon>Prostigmata</taxon>
        <taxon>Anystina</taxon>
        <taxon>Parasitengona</taxon>
        <taxon>Trombidioidea</taxon>
        <taxon>Trombidiidae</taxon>
        <taxon>Dinothrombium</taxon>
    </lineage>
</organism>
<evidence type="ECO:0000256" key="5">
    <source>
        <dbReference type="SAM" id="MobiDB-lite"/>
    </source>
</evidence>
<accession>A0A443RMC2</accession>
<dbReference type="Pfam" id="PF08075">
    <property type="entry name" value="NOPS"/>
    <property type="match status" value="1"/>
</dbReference>
<dbReference type="OrthoDB" id="10067824at2759"/>
<dbReference type="Pfam" id="PF00076">
    <property type="entry name" value="RRM_1"/>
    <property type="match status" value="2"/>
</dbReference>
<dbReference type="InterPro" id="IPR012975">
    <property type="entry name" value="NOPS"/>
</dbReference>
<feature type="compositionally biased region" description="Low complexity" evidence="5">
    <location>
        <begin position="1"/>
        <end position="11"/>
    </location>
</feature>
<evidence type="ECO:0000256" key="4">
    <source>
        <dbReference type="SAM" id="Coils"/>
    </source>
</evidence>
<dbReference type="Gene3D" id="3.30.70.330">
    <property type="match status" value="2"/>
</dbReference>
<feature type="coiled-coil region" evidence="4">
    <location>
        <begin position="310"/>
        <end position="367"/>
    </location>
</feature>
<feature type="domain" description="RRM" evidence="6">
    <location>
        <begin position="182"/>
        <end position="263"/>
    </location>
</feature>
<dbReference type="CDD" id="cd12931">
    <property type="entry name" value="eNOPS_SF"/>
    <property type="match status" value="1"/>
</dbReference>
<protein>
    <submittedName>
        <fullName evidence="7">Splicing factor: proline-and glutamine-rich-like protein</fullName>
    </submittedName>
</protein>
<reference evidence="7 8" key="1">
    <citation type="journal article" date="2018" name="Gigascience">
        <title>Genomes of trombidid mites reveal novel predicted allergens and laterally-transferred genes associated with secondary metabolism.</title>
        <authorList>
            <person name="Dong X."/>
            <person name="Chaisiri K."/>
            <person name="Xia D."/>
            <person name="Armstrong S.D."/>
            <person name="Fang Y."/>
            <person name="Donnelly M.J."/>
            <person name="Kadowaki T."/>
            <person name="McGarry J.W."/>
            <person name="Darby A.C."/>
            <person name="Makepeace B.L."/>
        </authorList>
    </citation>
    <scope>NUCLEOTIDE SEQUENCE [LARGE SCALE GENOMIC DNA]</scope>
    <source>
        <strain evidence="7">UoL-WK</strain>
    </source>
</reference>
<dbReference type="AlphaFoldDB" id="A0A443RMC2"/>
<feature type="region of interest" description="Disordered" evidence="5">
    <location>
        <begin position="496"/>
        <end position="567"/>
    </location>
</feature>